<evidence type="ECO:0000313" key="3">
    <source>
        <dbReference type="EMBL" id="AWI77312.1"/>
    </source>
</evidence>
<evidence type="ECO:0000313" key="4">
    <source>
        <dbReference type="Proteomes" id="UP000244930"/>
    </source>
</evidence>
<feature type="signal peptide" evidence="1">
    <location>
        <begin position="1"/>
        <end position="21"/>
    </location>
</feature>
<accession>A0A2U8GUE5</accession>
<keyword evidence="1" id="KW-0732">Signal</keyword>
<dbReference type="Pfam" id="PF13511">
    <property type="entry name" value="DUF4124"/>
    <property type="match status" value="1"/>
</dbReference>
<feature type="chain" id="PRO_5015987639" description="DUF4124 domain-containing protein" evidence="1">
    <location>
        <begin position="22"/>
        <end position="156"/>
    </location>
</feature>
<sequence length="156" mass="17086">MIRPALLVPLLALGLSATVPAQTTYRWVDAQGQVHYSDRPPPPEIQELEARRFAAPPPDPTLSYTLRKLTADFPVTLYTATNCGDLCESARSLLGSRGIPYTEFPLANQADLATYRERFGVPEQVPSLSVGSAQFKGFEPGAWNRLLNDVGYPKAP</sequence>
<keyword evidence="4" id="KW-1185">Reference proteome</keyword>
<dbReference type="KEGG" id="acom:CEW83_20440"/>
<dbReference type="EMBL" id="CP022187">
    <property type="protein sequence ID" value="AWI77312.1"/>
    <property type="molecule type" value="Genomic_DNA"/>
</dbReference>
<name>A0A2U8GUE5_9RHOO</name>
<dbReference type="SUPFAM" id="SSF52833">
    <property type="entry name" value="Thioredoxin-like"/>
    <property type="match status" value="1"/>
</dbReference>
<evidence type="ECO:0000256" key="1">
    <source>
        <dbReference type="SAM" id="SignalP"/>
    </source>
</evidence>
<dbReference type="RefSeq" id="WP_108951010.1">
    <property type="nucleotide sequence ID" value="NZ_CP022187.1"/>
</dbReference>
<proteinExistence type="predicted"/>
<dbReference type="CDD" id="cd02976">
    <property type="entry name" value="NrdH"/>
    <property type="match status" value="1"/>
</dbReference>
<feature type="domain" description="DUF4124" evidence="2">
    <location>
        <begin position="11"/>
        <end position="47"/>
    </location>
</feature>
<dbReference type="AlphaFoldDB" id="A0A2U8GUE5"/>
<organism evidence="3 4">
    <name type="scientific">Parazoarcus communis</name>
    <dbReference type="NCBI Taxonomy" id="41977"/>
    <lineage>
        <taxon>Bacteria</taxon>
        <taxon>Pseudomonadati</taxon>
        <taxon>Pseudomonadota</taxon>
        <taxon>Betaproteobacteria</taxon>
        <taxon>Rhodocyclales</taxon>
        <taxon>Zoogloeaceae</taxon>
        <taxon>Parazoarcus</taxon>
    </lineage>
</organism>
<gene>
    <name evidence="3" type="ORF">CEW83_20440</name>
</gene>
<dbReference type="InterPro" id="IPR036249">
    <property type="entry name" value="Thioredoxin-like_sf"/>
</dbReference>
<dbReference type="InterPro" id="IPR025392">
    <property type="entry name" value="DUF4124"/>
</dbReference>
<protein>
    <recommendedName>
        <fullName evidence="2">DUF4124 domain-containing protein</fullName>
    </recommendedName>
</protein>
<dbReference type="Gene3D" id="3.40.30.10">
    <property type="entry name" value="Glutaredoxin"/>
    <property type="match status" value="1"/>
</dbReference>
<evidence type="ECO:0000259" key="2">
    <source>
        <dbReference type="Pfam" id="PF13511"/>
    </source>
</evidence>
<reference evidence="3 4" key="1">
    <citation type="submission" date="2017-06" db="EMBL/GenBank/DDBJ databases">
        <title>Azoarcus.</title>
        <authorList>
            <person name="Woo J.-H."/>
            <person name="Kim H.-S."/>
        </authorList>
    </citation>
    <scope>NUCLEOTIDE SEQUENCE [LARGE SCALE GENOMIC DNA]</scope>
    <source>
        <strain evidence="3 4">TSPY31</strain>
    </source>
</reference>
<dbReference type="Proteomes" id="UP000244930">
    <property type="component" value="Chromosome"/>
</dbReference>